<dbReference type="GO" id="GO:0019867">
    <property type="term" value="C:outer membrane"/>
    <property type="evidence" value="ECO:0007669"/>
    <property type="project" value="InterPro"/>
</dbReference>
<evidence type="ECO:0000256" key="1">
    <source>
        <dbReference type="ARBA" id="ARBA00004370"/>
    </source>
</evidence>
<dbReference type="RefSeq" id="WP_236986057.1">
    <property type="nucleotide sequence ID" value="NZ_AP023086.1"/>
</dbReference>
<evidence type="ECO:0000259" key="3">
    <source>
        <dbReference type="Pfam" id="PF05433"/>
    </source>
</evidence>
<dbReference type="Pfam" id="PF05433">
    <property type="entry name" value="Rick_17kDa_Anti"/>
    <property type="match status" value="1"/>
</dbReference>
<keyword evidence="2" id="KW-0472">Membrane</keyword>
<organism evidence="4 5">
    <name type="scientific">Marinagarivorans cellulosilyticus</name>
    <dbReference type="NCBI Taxonomy" id="2721545"/>
    <lineage>
        <taxon>Bacteria</taxon>
        <taxon>Pseudomonadati</taxon>
        <taxon>Pseudomonadota</taxon>
        <taxon>Gammaproteobacteria</taxon>
        <taxon>Cellvibrionales</taxon>
        <taxon>Cellvibrionaceae</taxon>
        <taxon>Marinagarivorans</taxon>
    </lineage>
</organism>
<protein>
    <recommendedName>
        <fullName evidence="3">Glycine zipper 2TM domain-containing protein</fullName>
    </recommendedName>
</protein>
<proteinExistence type="predicted"/>
<dbReference type="PANTHER" id="PTHR35603">
    <property type="match status" value="1"/>
</dbReference>
<name>A0AAN1WFC1_9GAMM</name>
<dbReference type="InterPro" id="IPR051407">
    <property type="entry name" value="Bact_OM_lipoprot/Surf_antigen"/>
</dbReference>
<dbReference type="InterPro" id="IPR008816">
    <property type="entry name" value="Gly_zipper_2TM_dom"/>
</dbReference>
<dbReference type="KEGG" id="marq:MARGE09_P0762"/>
<dbReference type="NCBIfam" id="NF008437">
    <property type="entry name" value="PRK11280.1"/>
    <property type="match status" value="1"/>
</dbReference>
<accession>A0AAN1WFC1</accession>
<dbReference type="EMBL" id="AP023086">
    <property type="protein sequence ID" value="BCD96562.1"/>
    <property type="molecule type" value="Genomic_DNA"/>
</dbReference>
<feature type="domain" description="Glycine zipper 2TM" evidence="3">
    <location>
        <begin position="102"/>
        <end position="142"/>
    </location>
</feature>
<evidence type="ECO:0000313" key="4">
    <source>
        <dbReference type="EMBL" id="BCD96562.1"/>
    </source>
</evidence>
<comment type="subcellular location">
    <subcellularLocation>
        <location evidence="1">Membrane</location>
    </subcellularLocation>
</comment>
<evidence type="ECO:0000256" key="2">
    <source>
        <dbReference type="ARBA" id="ARBA00023136"/>
    </source>
</evidence>
<evidence type="ECO:0000313" key="5">
    <source>
        <dbReference type="Proteomes" id="UP001320119"/>
    </source>
</evidence>
<dbReference type="AlphaFoldDB" id="A0AAN1WFC1"/>
<dbReference type="PANTHER" id="PTHR35603:SF2">
    <property type="entry name" value="OUTER MEMBRANE LIPOPROTEIN"/>
    <property type="match status" value="1"/>
</dbReference>
<reference evidence="4 5" key="1">
    <citation type="journal article" date="2022" name="IScience">
        <title>An ultrasensitive nanofiber-based assay for enzymatic hydrolysis and deep-sea microbial degradation of cellulose.</title>
        <authorList>
            <person name="Tsudome M."/>
            <person name="Tachioka M."/>
            <person name="Miyazaki M."/>
            <person name="Uchimura K."/>
            <person name="Tsuda M."/>
            <person name="Takaki Y."/>
            <person name="Deguchi S."/>
        </authorList>
    </citation>
    <scope>NUCLEOTIDE SEQUENCE [LARGE SCALE GENOMIC DNA]</scope>
    <source>
        <strain evidence="4 5">GE09</strain>
    </source>
</reference>
<keyword evidence="5" id="KW-1185">Reference proteome</keyword>
<dbReference type="Proteomes" id="UP001320119">
    <property type="component" value="Chromosome"/>
</dbReference>
<gene>
    <name evidence="4" type="ORF">MARGE09_P0762</name>
</gene>
<sequence length="306" mass="32130">MNKHMLTGVLLGTIIATAGGAYAIRSASPQSAAIVSVTPITIGMEQQFATITQVEPLVTPGAPTLANIISSKPIVVAGQVREVCEERTVTHQAPSKDENQIAGTAAGAVIGGLLGNQVGGGNGKKAATALGAIAGGLIGKSAQAQHQQQQTYQTVEQVCNNVREPDQTTGYEVTVNVEGQHQTITASYLPKQPLPVVNGEIITDINKVKAIKANMPPPMYEVTYSLGDKLGMSTLAKAPEVGTEIPFEFGQLLTTPEQLANLKARENTVIAYNVMYQSDAGIGNVRMTQHPTGDTLQLKRGEPVIP</sequence>